<evidence type="ECO:0000256" key="12">
    <source>
        <dbReference type="ARBA" id="ARBA00023251"/>
    </source>
</evidence>
<name>A0A3E3DVM9_9FIRM</name>
<evidence type="ECO:0000313" key="18">
    <source>
        <dbReference type="EMBL" id="RGD73344.1"/>
    </source>
</evidence>
<evidence type="ECO:0000256" key="16">
    <source>
        <dbReference type="ARBA" id="ARBA00047594"/>
    </source>
</evidence>
<evidence type="ECO:0000256" key="6">
    <source>
        <dbReference type="ARBA" id="ARBA00022692"/>
    </source>
</evidence>
<dbReference type="PANTHER" id="PTHR30622">
    <property type="entry name" value="UNDECAPRENYL-DIPHOSPHATASE"/>
    <property type="match status" value="1"/>
</dbReference>
<protein>
    <recommendedName>
        <fullName evidence="4 17">Undecaprenyl-diphosphatase</fullName>
        <ecNumber evidence="3 17">3.6.1.27</ecNumber>
    </recommendedName>
    <alternativeName>
        <fullName evidence="15 17">Bacitracin resistance protein</fullName>
    </alternativeName>
    <alternativeName>
        <fullName evidence="14 17">Undecaprenyl pyrophosphate phosphatase</fullName>
    </alternativeName>
</protein>
<feature type="transmembrane region" description="Helical" evidence="17">
    <location>
        <begin position="193"/>
        <end position="213"/>
    </location>
</feature>
<keyword evidence="7 17" id="KW-0378">Hydrolase</keyword>
<dbReference type="NCBIfam" id="TIGR00753">
    <property type="entry name" value="undec_PP_bacA"/>
    <property type="match status" value="1"/>
</dbReference>
<gene>
    <name evidence="17 18" type="primary">uppP</name>
    <name evidence="18" type="ORF">DW687_09900</name>
</gene>
<evidence type="ECO:0000256" key="4">
    <source>
        <dbReference type="ARBA" id="ARBA00021581"/>
    </source>
</evidence>
<feature type="transmembrane region" description="Helical" evidence="17">
    <location>
        <begin position="154"/>
        <end position="173"/>
    </location>
</feature>
<dbReference type="InterPro" id="IPR003824">
    <property type="entry name" value="UppP"/>
</dbReference>
<dbReference type="PANTHER" id="PTHR30622:SF2">
    <property type="entry name" value="UNDECAPRENYL-DIPHOSPHATASE"/>
    <property type="match status" value="1"/>
</dbReference>
<comment type="subcellular location">
    <subcellularLocation>
        <location evidence="1 17">Cell membrane</location>
        <topology evidence="1 17">Multi-pass membrane protein</topology>
    </subcellularLocation>
</comment>
<dbReference type="GO" id="GO:0005886">
    <property type="term" value="C:plasma membrane"/>
    <property type="evidence" value="ECO:0007669"/>
    <property type="project" value="UniProtKB-SubCell"/>
</dbReference>
<feature type="transmembrane region" description="Helical" evidence="17">
    <location>
        <begin position="93"/>
        <end position="111"/>
    </location>
</feature>
<evidence type="ECO:0000256" key="10">
    <source>
        <dbReference type="ARBA" id="ARBA00022989"/>
    </source>
</evidence>
<dbReference type="EMBL" id="QUSM01000006">
    <property type="protein sequence ID" value="RGD73344.1"/>
    <property type="molecule type" value="Genomic_DNA"/>
</dbReference>
<evidence type="ECO:0000313" key="19">
    <source>
        <dbReference type="Proteomes" id="UP000261212"/>
    </source>
</evidence>
<evidence type="ECO:0000256" key="2">
    <source>
        <dbReference type="ARBA" id="ARBA00010621"/>
    </source>
</evidence>
<dbReference type="GO" id="GO:0046677">
    <property type="term" value="P:response to antibiotic"/>
    <property type="evidence" value="ECO:0007669"/>
    <property type="project" value="UniProtKB-UniRule"/>
</dbReference>
<evidence type="ECO:0000256" key="1">
    <source>
        <dbReference type="ARBA" id="ARBA00004651"/>
    </source>
</evidence>
<keyword evidence="5 17" id="KW-1003">Cell membrane</keyword>
<keyword evidence="11 17" id="KW-0472">Membrane</keyword>
<evidence type="ECO:0000256" key="3">
    <source>
        <dbReference type="ARBA" id="ARBA00012374"/>
    </source>
</evidence>
<evidence type="ECO:0000256" key="7">
    <source>
        <dbReference type="ARBA" id="ARBA00022801"/>
    </source>
</evidence>
<feature type="transmembrane region" description="Helical" evidence="17">
    <location>
        <begin position="123"/>
        <end position="142"/>
    </location>
</feature>
<dbReference type="HAMAP" id="MF_01006">
    <property type="entry name" value="Undec_diphosphatase"/>
    <property type="match status" value="1"/>
</dbReference>
<organism evidence="18 19">
    <name type="scientific">Anaerofustis stercorihominis</name>
    <dbReference type="NCBI Taxonomy" id="214853"/>
    <lineage>
        <taxon>Bacteria</taxon>
        <taxon>Bacillati</taxon>
        <taxon>Bacillota</taxon>
        <taxon>Clostridia</taxon>
        <taxon>Eubacteriales</taxon>
        <taxon>Eubacteriaceae</taxon>
        <taxon>Anaerofustis</taxon>
    </lineage>
</organism>
<comment type="caution">
    <text evidence="18">The sequence shown here is derived from an EMBL/GenBank/DDBJ whole genome shotgun (WGS) entry which is preliminary data.</text>
</comment>
<feature type="transmembrane region" description="Helical" evidence="17">
    <location>
        <begin position="41"/>
        <end position="60"/>
    </location>
</feature>
<dbReference type="AlphaFoldDB" id="A0A3E3DVM9"/>
<feature type="transmembrane region" description="Helical" evidence="17">
    <location>
        <begin position="255"/>
        <end position="275"/>
    </location>
</feature>
<reference evidence="18 19" key="1">
    <citation type="submission" date="2018-08" db="EMBL/GenBank/DDBJ databases">
        <title>A genome reference for cultivated species of the human gut microbiota.</title>
        <authorList>
            <person name="Zou Y."/>
            <person name="Xue W."/>
            <person name="Luo G."/>
        </authorList>
    </citation>
    <scope>NUCLEOTIDE SEQUENCE [LARGE SCALE GENOMIC DNA]</scope>
    <source>
        <strain evidence="18 19">AM25-6</strain>
    </source>
</reference>
<feature type="transmembrane region" description="Helical" evidence="17">
    <location>
        <begin position="6"/>
        <end position="29"/>
    </location>
</feature>
<comment type="catalytic activity">
    <reaction evidence="16 17">
        <text>di-trans,octa-cis-undecaprenyl diphosphate + H2O = di-trans,octa-cis-undecaprenyl phosphate + phosphate + H(+)</text>
        <dbReference type="Rhea" id="RHEA:28094"/>
        <dbReference type="ChEBI" id="CHEBI:15377"/>
        <dbReference type="ChEBI" id="CHEBI:15378"/>
        <dbReference type="ChEBI" id="CHEBI:43474"/>
        <dbReference type="ChEBI" id="CHEBI:58405"/>
        <dbReference type="ChEBI" id="CHEBI:60392"/>
        <dbReference type="EC" id="3.6.1.27"/>
    </reaction>
</comment>
<keyword evidence="8 17" id="KW-0133">Cell shape</keyword>
<dbReference type="EC" id="3.6.1.27" evidence="3 17"/>
<dbReference type="GO" id="GO:0008360">
    <property type="term" value="P:regulation of cell shape"/>
    <property type="evidence" value="ECO:0007669"/>
    <property type="project" value="UniProtKB-KW"/>
</dbReference>
<proteinExistence type="inferred from homology"/>
<comment type="similarity">
    <text evidence="2 17">Belongs to the UppP family.</text>
</comment>
<keyword evidence="6 17" id="KW-0812">Transmembrane</keyword>
<comment type="function">
    <text evidence="17">Catalyzes the dephosphorylation of undecaprenyl diphosphate (UPP). Confers resistance to bacitracin.</text>
</comment>
<evidence type="ECO:0000256" key="17">
    <source>
        <dbReference type="HAMAP-Rule" id="MF_01006"/>
    </source>
</evidence>
<keyword evidence="13 17" id="KW-0961">Cell wall biogenesis/degradation</keyword>
<dbReference type="Proteomes" id="UP000261212">
    <property type="component" value="Unassembled WGS sequence"/>
</dbReference>
<dbReference type="GO" id="GO:0050380">
    <property type="term" value="F:undecaprenyl-diphosphatase activity"/>
    <property type="evidence" value="ECO:0007669"/>
    <property type="project" value="UniProtKB-UniRule"/>
</dbReference>
<dbReference type="GO" id="GO:0009252">
    <property type="term" value="P:peptidoglycan biosynthetic process"/>
    <property type="evidence" value="ECO:0007669"/>
    <property type="project" value="UniProtKB-KW"/>
</dbReference>
<dbReference type="RefSeq" id="WP_117532619.1">
    <property type="nucleotide sequence ID" value="NZ_QUSM01000006.1"/>
</dbReference>
<evidence type="ECO:0000256" key="9">
    <source>
        <dbReference type="ARBA" id="ARBA00022984"/>
    </source>
</evidence>
<dbReference type="GO" id="GO:0071555">
    <property type="term" value="P:cell wall organization"/>
    <property type="evidence" value="ECO:0007669"/>
    <property type="project" value="UniProtKB-KW"/>
</dbReference>
<dbReference type="Pfam" id="PF02673">
    <property type="entry name" value="BacA"/>
    <property type="match status" value="1"/>
</dbReference>
<sequence>MTTIQAIILGIVQGLTEFLPVSSSGHLVILQNFMGISEGSLEFAIVLHLGTLLAVVIAYYESIWNMFKQFFLMLADLITLKGPCFEKSKYRKYIVYILMASIPAGIVGVLFEDFISEKFGSIIIVGFTLLITGVLLVLGDALGKNNRGHIENVGAGKSFLIGIFQMFAITPGISRSGSTIVGGLLSGLKKEEAVEFSFLMSIPAVLGSLLLKIKDIIAIGATTSFVPLIIGFFCSLVIGYFSIVLLNNIVKKGKLYYFSIYCWIVGLALIIYHVLITF</sequence>
<feature type="transmembrane region" description="Helical" evidence="17">
    <location>
        <begin position="225"/>
        <end position="249"/>
    </location>
</feature>
<evidence type="ECO:0000256" key="11">
    <source>
        <dbReference type="ARBA" id="ARBA00023136"/>
    </source>
</evidence>
<evidence type="ECO:0000256" key="5">
    <source>
        <dbReference type="ARBA" id="ARBA00022475"/>
    </source>
</evidence>
<keyword evidence="10 17" id="KW-1133">Transmembrane helix</keyword>
<evidence type="ECO:0000256" key="13">
    <source>
        <dbReference type="ARBA" id="ARBA00023316"/>
    </source>
</evidence>
<keyword evidence="9 17" id="KW-0573">Peptidoglycan synthesis</keyword>
<evidence type="ECO:0000256" key="8">
    <source>
        <dbReference type="ARBA" id="ARBA00022960"/>
    </source>
</evidence>
<comment type="miscellaneous">
    <text evidence="17">Bacitracin is thought to be involved in the inhibition of peptidoglycan synthesis by sequestering undecaprenyl diphosphate, thereby reducing the pool of lipid carrier available.</text>
</comment>
<evidence type="ECO:0000256" key="14">
    <source>
        <dbReference type="ARBA" id="ARBA00032707"/>
    </source>
</evidence>
<keyword evidence="12 17" id="KW-0046">Antibiotic resistance</keyword>
<accession>A0A3E3DVM9</accession>
<evidence type="ECO:0000256" key="15">
    <source>
        <dbReference type="ARBA" id="ARBA00032932"/>
    </source>
</evidence>